<evidence type="ECO:0000256" key="6">
    <source>
        <dbReference type="SAM" id="Coils"/>
    </source>
</evidence>
<sequence length="423" mass="49677">MVKGKKKIVKKLRQKKENDISKNAEDILSNIHEKQKYDSLKDSDLFVEDVKRASVKILESRGLTKRKEALLKRRKKLEMEALAKKSGNKNVNGIRSSEKLKKLILEKSEKLSKLERKKQSIKQKDLKEDKEFDLWDAQDDKIKDDNGYLKEIDEKYRTVTKKRKVNIPKTFKEVVNILPAIEIMPSGASYRPDEKDHDKYLEKIIKEEVKFIKDTEKVKKSLSLREGETYATPRDRFLEAASGLFENDMEVKEEILSDDEKSKEVFNRSQPKYKTMKQRKRAAAQKRLEEHGAKIKQKRKDENLIEKAPAMSKKLSIYEKTLLQNTKLRKRKALLRKCTKTFVREDEKFKPEMDPFLLKEEVPDCMRRLNPQGSVLTSRMKSLEKRNIICGKEAKKKKIPLKLQLKFIEKRDHKTVGIGYKPV</sequence>
<dbReference type="PANTHER" id="PTHR14211">
    <property type="entry name" value="GLIOMA SUPPRESSOR CANDIDATE REGION GENE 2"/>
    <property type="match status" value="1"/>
</dbReference>
<dbReference type="GO" id="GO:0008097">
    <property type="term" value="F:5S rRNA binding"/>
    <property type="evidence" value="ECO:0007669"/>
    <property type="project" value="TreeGrafter"/>
</dbReference>
<dbReference type="PIRSF" id="PIRSF017302">
    <property type="entry name" value="Gltscr2"/>
    <property type="match status" value="1"/>
</dbReference>
<dbReference type="PANTHER" id="PTHR14211:SF7">
    <property type="entry name" value="RIBOSOME BIOGENESIS PROTEIN NOP53"/>
    <property type="match status" value="1"/>
</dbReference>
<comment type="subcellular location">
    <subcellularLocation>
        <location evidence="5">Nucleus</location>
        <location evidence="5">Nucleolus</location>
    </subcellularLocation>
    <subcellularLocation>
        <location evidence="5">Nucleus</location>
        <location evidence="5">Nucleoplasm</location>
    </subcellularLocation>
</comment>
<dbReference type="GO" id="GO:0005730">
    <property type="term" value="C:nucleolus"/>
    <property type="evidence" value="ECO:0007669"/>
    <property type="project" value="UniProtKB-SubCell"/>
</dbReference>
<dbReference type="WBParaSite" id="SSTP_0000206400.1">
    <property type="protein sequence ID" value="SSTP_0000206400.1"/>
    <property type="gene ID" value="SSTP_0000206400"/>
</dbReference>
<evidence type="ECO:0000256" key="1">
    <source>
        <dbReference type="ARBA" id="ARBA00008838"/>
    </source>
</evidence>
<dbReference type="Pfam" id="PF07767">
    <property type="entry name" value="Nop53"/>
    <property type="match status" value="1"/>
</dbReference>
<evidence type="ECO:0000256" key="3">
    <source>
        <dbReference type="ARBA" id="ARBA00022517"/>
    </source>
</evidence>
<dbReference type="WBParaSite" id="TCONS_00009034.p1">
    <property type="protein sequence ID" value="TCONS_00009034.p1"/>
    <property type="gene ID" value="XLOC_006884"/>
</dbReference>
<dbReference type="InterPro" id="IPR011687">
    <property type="entry name" value="Nop53/GLTSCR2"/>
</dbReference>
<proteinExistence type="inferred from homology"/>
<dbReference type="GO" id="GO:0000027">
    <property type="term" value="P:ribosomal large subunit assembly"/>
    <property type="evidence" value="ECO:0007669"/>
    <property type="project" value="UniProtKB-UniRule"/>
</dbReference>
<dbReference type="GO" id="GO:0006364">
    <property type="term" value="P:rRNA processing"/>
    <property type="evidence" value="ECO:0007669"/>
    <property type="project" value="TreeGrafter"/>
</dbReference>
<evidence type="ECO:0000256" key="5">
    <source>
        <dbReference type="PIRNR" id="PIRNR017302"/>
    </source>
</evidence>
<feature type="coiled-coil region" evidence="6">
    <location>
        <begin position="60"/>
        <end position="124"/>
    </location>
</feature>
<keyword evidence="4 5" id="KW-0539">Nucleus</keyword>
<organism evidence="8">
    <name type="scientific">Strongyloides stercoralis</name>
    <name type="common">Threadworm</name>
    <dbReference type="NCBI Taxonomy" id="6248"/>
    <lineage>
        <taxon>Eukaryota</taxon>
        <taxon>Metazoa</taxon>
        <taxon>Ecdysozoa</taxon>
        <taxon>Nematoda</taxon>
        <taxon>Chromadorea</taxon>
        <taxon>Rhabditida</taxon>
        <taxon>Tylenchina</taxon>
        <taxon>Panagrolaimomorpha</taxon>
        <taxon>Strongyloidoidea</taxon>
        <taxon>Strongyloididae</taxon>
        <taxon>Strongyloides</taxon>
    </lineage>
</organism>
<comment type="similarity">
    <text evidence="1 5">Belongs to the NOP53 family.</text>
</comment>
<evidence type="ECO:0000256" key="2">
    <source>
        <dbReference type="ARBA" id="ARBA00018339"/>
    </source>
</evidence>
<dbReference type="Proteomes" id="UP000035681">
    <property type="component" value="Unplaced"/>
</dbReference>
<evidence type="ECO:0000313" key="8">
    <source>
        <dbReference type="WBParaSite" id="SSTP_0000206400.1"/>
    </source>
</evidence>
<keyword evidence="6" id="KW-0175">Coiled coil</keyword>
<dbReference type="AlphaFoldDB" id="A0A0K0DXU9"/>
<protein>
    <recommendedName>
        <fullName evidence="2 5">Ribosome biogenesis protein NOP53</fullName>
    </recommendedName>
</protein>
<reference evidence="8" key="1">
    <citation type="submission" date="2015-08" db="UniProtKB">
        <authorList>
            <consortium name="WormBaseParasite"/>
        </authorList>
    </citation>
    <scope>IDENTIFICATION</scope>
</reference>
<dbReference type="GO" id="GO:0005654">
    <property type="term" value="C:nucleoplasm"/>
    <property type="evidence" value="ECO:0007669"/>
    <property type="project" value="UniProtKB-SubCell"/>
</dbReference>
<dbReference type="STRING" id="6248.A0A0K0DXU9"/>
<evidence type="ECO:0000313" key="7">
    <source>
        <dbReference type="Proteomes" id="UP000035681"/>
    </source>
</evidence>
<name>A0A0K0DXU9_STRER</name>
<comment type="function">
    <text evidence="5">May play a role in ribosome biogenesis.</text>
</comment>
<keyword evidence="7" id="KW-1185">Reference proteome</keyword>
<accession>A0A0K0DXU9</accession>
<evidence type="ECO:0000256" key="4">
    <source>
        <dbReference type="ARBA" id="ARBA00023242"/>
    </source>
</evidence>
<keyword evidence="3 5" id="KW-0690">Ribosome biogenesis</keyword>